<dbReference type="GO" id="GO:0031122">
    <property type="term" value="P:cytoplasmic microtubule organization"/>
    <property type="evidence" value="ECO:0007669"/>
    <property type="project" value="TreeGrafter"/>
</dbReference>
<dbReference type="PANTHER" id="PTHR19302:SF27">
    <property type="entry name" value="GAMMA-TUBULIN COMPLEX COMPONENT 4"/>
    <property type="match status" value="1"/>
</dbReference>
<dbReference type="GO" id="GO:0000278">
    <property type="term" value="P:mitotic cell cycle"/>
    <property type="evidence" value="ECO:0007669"/>
    <property type="project" value="TreeGrafter"/>
</dbReference>
<feature type="domain" description="Gamma tubulin complex component protein N-terminal" evidence="9">
    <location>
        <begin position="2"/>
        <end position="275"/>
    </location>
</feature>
<dbReference type="STRING" id="139420.A0A371DH70"/>
<comment type="subcellular location">
    <subcellularLocation>
        <location evidence="1 6">Cytoplasm</location>
        <location evidence="1 6">Cytoskeleton</location>
        <location evidence="1 6">Microtubule organizing center</location>
    </subcellularLocation>
</comment>
<dbReference type="AlphaFoldDB" id="A0A371DH70"/>
<proteinExistence type="inferred from homology"/>
<dbReference type="Proteomes" id="UP000256964">
    <property type="component" value="Unassembled WGS sequence"/>
</dbReference>
<dbReference type="OrthoDB" id="1608002at2759"/>
<evidence type="ECO:0000256" key="2">
    <source>
        <dbReference type="ARBA" id="ARBA00010337"/>
    </source>
</evidence>
<feature type="region of interest" description="Disordered" evidence="7">
    <location>
        <begin position="742"/>
        <end position="767"/>
    </location>
</feature>
<evidence type="ECO:0000259" key="9">
    <source>
        <dbReference type="Pfam" id="PF17681"/>
    </source>
</evidence>
<keyword evidence="5 6" id="KW-0206">Cytoskeleton</keyword>
<dbReference type="GO" id="GO:0000922">
    <property type="term" value="C:spindle pole"/>
    <property type="evidence" value="ECO:0007669"/>
    <property type="project" value="InterPro"/>
</dbReference>
<comment type="similarity">
    <text evidence="2 6">Belongs to the TUBGCP family.</text>
</comment>
<reference evidence="10 11" key="1">
    <citation type="journal article" date="2018" name="Biotechnol. Biofuels">
        <title>Integrative visual omics of the white-rot fungus Polyporus brumalis exposes the biotechnological potential of its oxidative enzymes for delignifying raw plant biomass.</title>
        <authorList>
            <person name="Miyauchi S."/>
            <person name="Rancon A."/>
            <person name="Drula E."/>
            <person name="Hage H."/>
            <person name="Chaduli D."/>
            <person name="Favel A."/>
            <person name="Grisel S."/>
            <person name="Henrissat B."/>
            <person name="Herpoel-Gimbert I."/>
            <person name="Ruiz-Duenas F.J."/>
            <person name="Chevret D."/>
            <person name="Hainaut M."/>
            <person name="Lin J."/>
            <person name="Wang M."/>
            <person name="Pangilinan J."/>
            <person name="Lipzen A."/>
            <person name="Lesage-Meessen L."/>
            <person name="Navarro D."/>
            <person name="Riley R."/>
            <person name="Grigoriev I.V."/>
            <person name="Zhou S."/>
            <person name="Raouche S."/>
            <person name="Rosso M.N."/>
        </authorList>
    </citation>
    <scope>NUCLEOTIDE SEQUENCE [LARGE SCALE GENOMIC DNA]</scope>
    <source>
        <strain evidence="10 11">BRFM 1820</strain>
    </source>
</reference>
<evidence type="ECO:0000313" key="11">
    <source>
        <dbReference type="Proteomes" id="UP000256964"/>
    </source>
</evidence>
<dbReference type="PANTHER" id="PTHR19302">
    <property type="entry name" value="GAMMA TUBULIN COMPLEX PROTEIN"/>
    <property type="match status" value="1"/>
</dbReference>
<dbReference type="InterPro" id="IPR042241">
    <property type="entry name" value="GCP_C_sf"/>
</dbReference>
<evidence type="ECO:0000259" key="8">
    <source>
        <dbReference type="Pfam" id="PF04130"/>
    </source>
</evidence>
<sequence>MIAEVLLVLAGHKSSLFPTDYTVHPAFAPLLHPGEEQCLESLGQIALRYRKIKHACETLARTSSRYVSALCATLNQILKDEYEVLVVETEAKVLQRDSSLVASGSFVPLSSLRAIFAEWDAPLASLETLVDELQAQEHWKPGPLIDLLLTRSQTGIHRVSAIYAKLSEAVQHVWIAQLQALLIHGTLSAHDPLADKKYVLVEGAVPSCVSVQSRESITYVGRAIGTVKAAKWEKQFPQDLAREHIKLLNAVLPEDQYAFDRVIADIRTAVSEWLWLNVLTHKDVDEAVESLANYFLLRNGEFALSLIREIERLKLSRLTGKSVPSTMIREQDLHLALLRASLGTTAQQDPSLAHLHFRLPAGPLRPLLPSLAGAPAKDLSSSLSSPAEPTTFDDLLLGTPLVLTYSVTWPLDLFLHASDLQIYAALFSYLSALRKTHTRIHTCWTALSNAQRARRRWTGLGEGGTAEDLEVRKQLLRCGWGVVREMNWFLDTLLGYVMTDVVDVEFRRLKGLLSGRPAGGIGRQMTGSGGAGSGVDGGPSVPLGASKSSAFYPSHSTASNLSSGTPPLDFTTLRGMHTTYLERLITGSLLSNPALTNIIRMILEVCERFAAQVERWGGDVLPALLFEGSIAARENKVGDMVAERYGVVGEIDETLHVLLDAFYEQLSLSTTLQPFSATADATKSALYNASATGIFGNTTGLGFGFNTFVRTRRGKRLEGHEEVRRHVERLLLRLDFNGQFSNPKTRRRSDENAHAGEEDILKQGGLA</sequence>
<dbReference type="InterPro" id="IPR040457">
    <property type="entry name" value="GCP_C"/>
</dbReference>
<name>A0A371DH70_9APHY</name>
<evidence type="ECO:0000256" key="1">
    <source>
        <dbReference type="ARBA" id="ARBA00004267"/>
    </source>
</evidence>
<dbReference type="Pfam" id="PF04130">
    <property type="entry name" value="GCP_C_terminal"/>
    <property type="match status" value="1"/>
</dbReference>
<gene>
    <name evidence="10" type="ORF">OH76DRAFT_224850</name>
</gene>
<feature type="compositionally biased region" description="Basic and acidic residues" evidence="7">
    <location>
        <begin position="748"/>
        <end position="761"/>
    </location>
</feature>
<dbReference type="InterPro" id="IPR007259">
    <property type="entry name" value="GCP"/>
</dbReference>
<dbReference type="GO" id="GO:0043015">
    <property type="term" value="F:gamma-tubulin binding"/>
    <property type="evidence" value="ECO:0007669"/>
    <property type="project" value="InterPro"/>
</dbReference>
<dbReference type="GO" id="GO:0005874">
    <property type="term" value="C:microtubule"/>
    <property type="evidence" value="ECO:0007669"/>
    <property type="project" value="UniProtKB-KW"/>
</dbReference>
<dbReference type="GO" id="GO:0007020">
    <property type="term" value="P:microtubule nucleation"/>
    <property type="evidence" value="ECO:0007669"/>
    <property type="project" value="InterPro"/>
</dbReference>
<evidence type="ECO:0000256" key="6">
    <source>
        <dbReference type="RuleBase" id="RU363050"/>
    </source>
</evidence>
<dbReference type="InterPro" id="IPR041470">
    <property type="entry name" value="GCP_N"/>
</dbReference>
<accession>A0A371DH70</accession>
<protein>
    <recommendedName>
        <fullName evidence="6">Spindle pole body component</fullName>
    </recommendedName>
</protein>
<dbReference type="GO" id="GO:0051225">
    <property type="term" value="P:spindle assembly"/>
    <property type="evidence" value="ECO:0007669"/>
    <property type="project" value="TreeGrafter"/>
</dbReference>
<feature type="domain" description="Gamma tubulin complex component C-terminal" evidence="8">
    <location>
        <begin position="289"/>
        <end position="738"/>
    </location>
</feature>
<keyword evidence="4 6" id="KW-0493">Microtubule</keyword>
<dbReference type="GO" id="GO:0000930">
    <property type="term" value="C:gamma-tubulin complex"/>
    <property type="evidence" value="ECO:0007669"/>
    <property type="project" value="TreeGrafter"/>
</dbReference>
<evidence type="ECO:0000256" key="7">
    <source>
        <dbReference type="SAM" id="MobiDB-lite"/>
    </source>
</evidence>
<keyword evidence="11" id="KW-1185">Reference proteome</keyword>
<dbReference type="GO" id="GO:0051321">
    <property type="term" value="P:meiotic cell cycle"/>
    <property type="evidence" value="ECO:0007669"/>
    <property type="project" value="TreeGrafter"/>
</dbReference>
<evidence type="ECO:0000256" key="4">
    <source>
        <dbReference type="ARBA" id="ARBA00022701"/>
    </source>
</evidence>
<dbReference type="GO" id="GO:0051011">
    <property type="term" value="F:microtubule minus-end binding"/>
    <property type="evidence" value="ECO:0007669"/>
    <property type="project" value="TreeGrafter"/>
</dbReference>
<evidence type="ECO:0000256" key="5">
    <source>
        <dbReference type="ARBA" id="ARBA00023212"/>
    </source>
</evidence>
<dbReference type="EMBL" id="KZ857392">
    <property type="protein sequence ID" value="RDX51870.1"/>
    <property type="molecule type" value="Genomic_DNA"/>
</dbReference>
<evidence type="ECO:0000313" key="10">
    <source>
        <dbReference type="EMBL" id="RDX51870.1"/>
    </source>
</evidence>
<dbReference type="GO" id="GO:0044732">
    <property type="term" value="C:mitotic spindle pole body"/>
    <property type="evidence" value="ECO:0007669"/>
    <property type="project" value="TreeGrafter"/>
</dbReference>
<keyword evidence="3 6" id="KW-0963">Cytoplasm</keyword>
<organism evidence="10 11">
    <name type="scientific">Lentinus brumalis</name>
    <dbReference type="NCBI Taxonomy" id="2498619"/>
    <lineage>
        <taxon>Eukaryota</taxon>
        <taxon>Fungi</taxon>
        <taxon>Dikarya</taxon>
        <taxon>Basidiomycota</taxon>
        <taxon>Agaricomycotina</taxon>
        <taxon>Agaricomycetes</taxon>
        <taxon>Polyporales</taxon>
        <taxon>Polyporaceae</taxon>
        <taxon>Lentinus</taxon>
    </lineage>
</organism>
<dbReference type="Pfam" id="PF17681">
    <property type="entry name" value="GCP_N_terminal"/>
    <property type="match status" value="1"/>
</dbReference>
<evidence type="ECO:0000256" key="3">
    <source>
        <dbReference type="ARBA" id="ARBA00022490"/>
    </source>
</evidence>
<dbReference type="Gene3D" id="1.20.120.1900">
    <property type="entry name" value="Gamma-tubulin complex, C-terminal domain"/>
    <property type="match status" value="1"/>
</dbReference>